<dbReference type="Pfam" id="PF01594">
    <property type="entry name" value="AI-2E_transport"/>
    <property type="match status" value="1"/>
</dbReference>
<evidence type="ECO:0000256" key="2">
    <source>
        <dbReference type="ARBA" id="ARBA00009773"/>
    </source>
</evidence>
<feature type="transmembrane region" description="Helical" evidence="9">
    <location>
        <begin position="301"/>
        <end position="332"/>
    </location>
</feature>
<dbReference type="PANTHER" id="PTHR21716">
    <property type="entry name" value="TRANSMEMBRANE PROTEIN"/>
    <property type="match status" value="1"/>
</dbReference>
<name>A0A917J0R6_9BACT</name>
<feature type="compositionally biased region" description="Basic and acidic residues" evidence="8">
    <location>
        <begin position="365"/>
        <end position="375"/>
    </location>
</feature>
<dbReference type="InterPro" id="IPR002549">
    <property type="entry name" value="AI-2E-like"/>
</dbReference>
<comment type="caution">
    <text evidence="10">The sequence shown here is derived from an EMBL/GenBank/DDBJ whole genome shotgun (WGS) entry which is preliminary data.</text>
</comment>
<feature type="region of interest" description="Disordered" evidence="8">
    <location>
        <begin position="349"/>
        <end position="375"/>
    </location>
</feature>
<evidence type="ECO:0000256" key="5">
    <source>
        <dbReference type="ARBA" id="ARBA00022692"/>
    </source>
</evidence>
<feature type="transmembrane region" description="Helical" evidence="9">
    <location>
        <begin position="20"/>
        <end position="49"/>
    </location>
</feature>
<evidence type="ECO:0000256" key="8">
    <source>
        <dbReference type="SAM" id="MobiDB-lite"/>
    </source>
</evidence>
<gene>
    <name evidence="10" type="ORF">GCM10011379_36920</name>
</gene>
<comment type="subcellular location">
    <subcellularLocation>
        <location evidence="1">Cell membrane</location>
        <topology evidence="1">Multi-pass membrane protein</topology>
    </subcellularLocation>
</comment>
<keyword evidence="6 9" id="KW-1133">Transmembrane helix</keyword>
<sequence length="375" mass="41640">MNNSTLPLTVKRSIEMLGLFLVGALVLMASDVIMPLILSFFLSLVLLPVCRFLVKYKVPRVLAIVLSILLLVIIVAFFAWLFFMQINKLIVDFPTIRDNLTQHVNNLSAWIDKKGHFSTQEQTKIINEQSNKLLNYAGGVLGGVATSATSVLLFFGLIPIYIFFLMYYKNLLLNFVFLWFKQCHHEKVQDVMHETEAIIKSYIGGLIIQITYMTLLMGIALTIFGIPHAILIAIIFAFLNLIPYIGALIGNLIGVLLTISSSQELGPVFTVLIVIAVVQFLDNNILMPRIVGSKVKINALASIVAVFVGGKLAGISGMFLSLPILAIFKIIFDRTEMFRQWGVLFGEEQPPASPLQTPAAEIAEETPRPAEGENR</sequence>
<dbReference type="GO" id="GO:0005886">
    <property type="term" value="C:plasma membrane"/>
    <property type="evidence" value="ECO:0007669"/>
    <property type="project" value="UniProtKB-SubCell"/>
</dbReference>
<evidence type="ECO:0000256" key="4">
    <source>
        <dbReference type="ARBA" id="ARBA00022475"/>
    </source>
</evidence>
<reference evidence="10" key="1">
    <citation type="journal article" date="2014" name="Int. J. Syst. Evol. Microbiol.">
        <title>Complete genome sequence of Corynebacterium casei LMG S-19264T (=DSM 44701T), isolated from a smear-ripened cheese.</title>
        <authorList>
            <consortium name="US DOE Joint Genome Institute (JGI-PGF)"/>
            <person name="Walter F."/>
            <person name="Albersmeier A."/>
            <person name="Kalinowski J."/>
            <person name="Ruckert C."/>
        </authorList>
    </citation>
    <scope>NUCLEOTIDE SEQUENCE</scope>
    <source>
        <strain evidence="10">CGMCC 1.15290</strain>
    </source>
</reference>
<evidence type="ECO:0000256" key="9">
    <source>
        <dbReference type="SAM" id="Phobius"/>
    </source>
</evidence>
<keyword evidence="4" id="KW-1003">Cell membrane</keyword>
<feature type="transmembrane region" description="Helical" evidence="9">
    <location>
        <begin position="61"/>
        <end position="83"/>
    </location>
</feature>
<evidence type="ECO:0000256" key="3">
    <source>
        <dbReference type="ARBA" id="ARBA00022448"/>
    </source>
</evidence>
<organism evidence="10 11">
    <name type="scientific">Filimonas zeae</name>
    <dbReference type="NCBI Taxonomy" id="1737353"/>
    <lineage>
        <taxon>Bacteria</taxon>
        <taxon>Pseudomonadati</taxon>
        <taxon>Bacteroidota</taxon>
        <taxon>Chitinophagia</taxon>
        <taxon>Chitinophagales</taxon>
        <taxon>Chitinophagaceae</taxon>
        <taxon>Filimonas</taxon>
    </lineage>
</organism>
<evidence type="ECO:0000256" key="7">
    <source>
        <dbReference type="ARBA" id="ARBA00023136"/>
    </source>
</evidence>
<dbReference type="PANTHER" id="PTHR21716:SF53">
    <property type="entry name" value="PERMEASE PERM-RELATED"/>
    <property type="match status" value="1"/>
</dbReference>
<feature type="transmembrane region" description="Helical" evidence="9">
    <location>
        <begin position="201"/>
        <end position="224"/>
    </location>
</feature>
<dbReference type="GO" id="GO:0055085">
    <property type="term" value="P:transmembrane transport"/>
    <property type="evidence" value="ECO:0007669"/>
    <property type="project" value="TreeGrafter"/>
</dbReference>
<evidence type="ECO:0000313" key="10">
    <source>
        <dbReference type="EMBL" id="GGH74395.1"/>
    </source>
</evidence>
<evidence type="ECO:0000256" key="6">
    <source>
        <dbReference type="ARBA" id="ARBA00022989"/>
    </source>
</evidence>
<dbReference type="RefSeq" id="WP_188955072.1">
    <property type="nucleotide sequence ID" value="NZ_BMIB01000004.1"/>
</dbReference>
<keyword evidence="3" id="KW-0813">Transport</keyword>
<evidence type="ECO:0000313" key="11">
    <source>
        <dbReference type="Proteomes" id="UP000627292"/>
    </source>
</evidence>
<keyword evidence="5 9" id="KW-0812">Transmembrane</keyword>
<dbReference type="EMBL" id="BMIB01000004">
    <property type="protein sequence ID" value="GGH74395.1"/>
    <property type="molecule type" value="Genomic_DNA"/>
</dbReference>
<keyword evidence="7 9" id="KW-0472">Membrane</keyword>
<feature type="transmembrane region" description="Helical" evidence="9">
    <location>
        <begin position="133"/>
        <end position="154"/>
    </location>
</feature>
<feature type="transmembrane region" description="Helical" evidence="9">
    <location>
        <begin position="265"/>
        <end position="281"/>
    </location>
</feature>
<proteinExistence type="inferred from homology"/>
<keyword evidence="11" id="KW-1185">Reference proteome</keyword>
<accession>A0A917J0R6</accession>
<protein>
    <submittedName>
        <fullName evidence="10">AI-2E family transporter</fullName>
    </submittedName>
</protein>
<reference evidence="10" key="2">
    <citation type="submission" date="2020-09" db="EMBL/GenBank/DDBJ databases">
        <authorList>
            <person name="Sun Q."/>
            <person name="Zhou Y."/>
        </authorList>
    </citation>
    <scope>NUCLEOTIDE SEQUENCE</scope>
    <source>
        <strain evidence="10">CGMCC 1.15290</strain>
    </source>
</reference>
<dbReference type="AlphaFoldDB" id="A0A917J0R6"/>
<dbReference type="Proteomes" id="UP000627292">
    <property type="component" value="Unassembled WGS sequence"/>
</dbReference>
<evidence type="ECO:0000256" key="1">
    <source>
        <dbReference type="ARBA" id="ARBA00004651"/>
    </source>
</evidence>
<feature type="transmembrane region" description="Helical" evidence="9">
    <location>
        <begin position="230"/>
        <end position="253"/>
    </location>
</feature>
<comment type="similarity">
    <text evidence="2">Belongs to the autoinducer-2 exporter (AI-2E) (TC 2.A.86) family.</text>
</comment>